<dbReference type="Proteomes" id="UP000078389">
    <property type="component" value="Unassembled WGS sequence"/>
</dbReference>
<dbReference type="InterPro" id="IPR007543">
    <property type="entry name" value="LptD_C"/>
</dbReference>
<dbReference type="HAMAP" id="MF_01411">
    <property type="entry name" value="LPS_assembly_LptD"/>
    <property type="match status" value="1"/>
</dbReference>
<evidence type="ECO:0000313" key="3">
    <source>
        <dbReference type="EMBL" id="OAM76094.1"/>
    </source>
</evidence>
<name>A0A178HVM5_9HYPH</name>
<accession>A0A178HVM5</accession>
<comment type="similarity">
    <text evidence="1">Belongs to the LptD family.</text>
</comment>
<dbReference type="GO" id="GO:1990351">
    <property type="term" value="C:transporter complex"/>
    <property type="evidence" value="ECO:0007669"/>
    <property type="project" value="TreeGrafter"/>
</dbReference>
<keyword evidence="1" id="KW-0732">Signal</keyword>
<feature type="signal peptide" evidence="1">
    <location>
        <begin position="1"/>
        <end position="21"/>
    </location>
</feature>
<evidence type="ECO:0000313" key="4">
    <source>
        <dbReference type="Proteomes" id="UP000078389"/>
    </source>
</evidence>
<dbReference type="Pfam" id="PF04453">
    <property type="entry name" value="LptD"/>
    <property type="match status" value="1"/>
</dbReference>
<comment type="subcellular location">
    <subcellularLocation>
        <location evidence="1">Cell outer membrane</location>
    </subcellularLocation>
</comment>
<keyword evidence="4" id="KW-1185">Reference proteome</keyword>
<feature type="chain" id="PRO_5009002167" description="LPS-assembly protein LptD" evidence="1">
    <location>
        <begin position="22"/>
        <end position="774"/>
    </location>
</feature>
<dbReference type="OrthoDB" id="9760225at2"/>
<dbReference type="PANTHER" id="PTHR30189:SF1">
    <property type="entry name" value="LPS-ASSEMBLY PROTEIN LPTD"/>
    <property type="match status" value="1"/>
</dbReference>
<proteinExistence type="inferred from homology"/>
<evidence type="ECO:0000259" key="2">
    <source>
        <dbReference type="Pfam" id="PF04453"/>
    </source>
</evidence>
<dbReference type="STRING" id="1770058.A3840_13530"/>
<dbReference type="GO" id="GO:0009279">
    <property type="term" value="C:cell outer membrane"/>
    <property type="evidence" value="ECO:0007669"/>
    <property type="project" value="UniProtKB-SubCell"/>
</dbReference>
<dbReference type="EMBL" id="LVVY01000099">
    <property type="protein sequence ID" value="OAM76094.1"/>
    <property type="molecule type" value="Genomic_DNA"/>
</dbReference>
<dbReference type="InterPro" id="IPR020889">
    <property type="entry name" value="LipoPS_assembly_LptD"/>
</dbReference>
<dbReference type="GO" id="GO:0015920">
    <property type="term" value="P:lipopolysaccharide transport"/>
    <property type="evidence" value="ECO:0007669"/>
    <property type="project" value="InterPro"/>
</dbReference>
<feature type="domain" description="LptD C-terminal" evidence="2">
    <location>
        <begin position="306"/>
        <end position="697"/>
    </location>
</feature>
<keyword evidence="1" id="KW-0998">Cell outer membrane</keyword>
<dbReference type="InterPro" id="IPR050218">
    <property type="entry name" value="LptD"/>
</dbReference>
<protein>
    <recommendedName>
        <fullName evidence="1">LPS-assembly protein LptD</fullName>
    </recommendedName>
</protein>
<sequence precursor="true">MRLIHRHISLGWIALAMLAGAGPTAIAPVQAQSLLPPDLFTAPIDPAAPTAVEAEELVFDSVRNIITARGDVVVRVSGYVIAGNELVYRRESGEMDVVGNVRVTDPSGNVSESATLSLTGGLKRTVLDSMTITARDGSRVTADSADFDQELRSILLNAEYAPCGECVGKDGRRIGWSISAAKVVQNGEDGSTSFEQPVLSLLGVPVAWLPYLWLPDLSDTALGRLPMPNFAYSEQMGLKAEVPVTVYSTRMTDIILTPTLVSRQGFLLGAEWVQRFDQGSFRIKASGLYQMDKDAFTFPDARQDWRGAVQADGSFRPVPDWTLGFAYAAFSDSAYFKDYQLSPRRAAVNEVYATHLTADTYIDARLQQFNLLGDSTDQSRDQQGLALPNLRVERTFQLAPGAGQVEVEARMLGIYRARENSTLYNGTRYDLGYAGTRMHGMAQASWQNQWIVGGAVVTPFAGLRIDAANYERGTGQVFNPASMPPADGTLFGATPIAALDVRYPLVARSPGMTHLVEPIAQIVYRGASSLQPGITNEDSQSVVFDDTNLFSYNRFTGIDRQETGLRLNVGGRYLASLDDGNYLELVGGQSFQLAGTNVFADSNRQQAGVGSGLEDAASYAVLGAYGMLGDAFRFGGKVQLDSDDFSLARAGLGVSYRHDGWTGAINYRYAEAVPEAGNPKDLHEMGAELTLPIDEYWSVSGNYYWDIAGNTWLQAGGGVVYNDGYLNMAANLTGTGPTHRNDNDLRATVTFRLMAPAGFEAGYSGAVPVSNWLN</sequence>
<dbReference type="PANTHER" id="PTHR30189">
    <property type="entry name" value="LPS-ASSEMBLY PROTEIN"/>
    <property type="match status" value="1"/>
</dbReference>
<comment type="caution">
    <text evidence="1">Lacks conserved residue(s) required for the propagation of feature annotation.</text>
</comment>
<comment type="subunit">
    <text evidence="1">Component of the lipopolysaccharide transport and assembly complex.</text>
</comment>
<comment type="function">
    <text evidence="1">Involved in the assembly of lipopolysaccharide (LPS) at the surface of the outer membrane.</text>
</comment>
<comment type="caution">
    <text evidence="3">The sequence shown here is derived from an EMBL/GenBank/DDBJ whole genome shotgun (WGS) entry which is preliminary data.</text>
</comment>
<dbReference type="GO" id="GO:0043165">
    <property type="term" value="P:Gram-negative-bacterium-type cell outer membrane assembly"/>
    <property type="evidence" value="ECO:0007669"/>
    <property type="project" value="UniProtKB-UniRule"/>
</dbReference>
<keyword evidence="1" id="KW-0472">Membrane</keyword>
<evidence type="ECO:0000256" key="1">
    <source>
        <dbReference type="HAMAP-Rule" id="MF_01411"/>
    </source>
</evidence>
<organism evidence="3 4">
    <name type="scientific">Devosia elaeis</name>
    <dbReference type="NCBI Taxonomy" id="1770058"/>
    <lineage>
        <taxon>Bacteria</taxon>
        <taxon>Pseudomonadati</taxon>
        <taxon>Pseudomonadota</taxon>
        <taxon>Alphaproteobacteria</taxon>
        <taxon>Hyphomicrobiales</taxon>
        <taxon>Devosiaceae</taxon>
        <taxon>Devosia</taxon>
    </lineage>
</organism>
<gene>
    <name evidence="1" type="primary">lptD</name>
    <name evidence="3" type="ORF">A3840_13530</name>
</gene>
<reference evidence="3 4" key="1">
    <citation type="submission" date="2016-03" db="EMBL/GenBank/DDBJ databases">
        <title>Genome sequencing of Devosia sp. S37.</title>
        <authorList>
            <person name="Mohd Nor M."/>
        </authorList>
    </citation>
    <scope>NUCLEOTIDE SEQUENCE [LARGE SCALE GENOMIC DNA]</scope>
    <source>
        <strain evidence="3 4">S37</strain>
    </source>
</reference>
<dbReference type="RefSeq" id="WP_067457718.1">
    <property type="nucleotide sequence ID" value="NZ_LVVY01000099.1"/>
</dbReference>
<dbReference type="Gene3D" id="2.60.450.10">
    <property type="entry name" value="Lipopolysaccharide (LPS) transport protein A like domain"/>
    <property type="match status" value="1"/>
</dbReference>
<dbReference type="AlphaFoldDB" id="A0A178HVM5"/>